<dbReference type="InterPro" id="IPR037067">
    <property type="entry name" value="Coatomer_gsu_app_sf"/>
</dbReference>
<dbReference type="SUPFAM" id="SSF49348">
    <property type="entry name" value="Clathrin adaptor appendage domain"/>
    <property type="match status" value="1"/>
</dbReference>
<accession>A0AAV9CGK8</accession>
<reference evidence="2" key="1">
    <citation type="journal article" date="2023" name="Nat. Commun.">
        <title>Diploid and tetraploid genomes of Acorus and the evolution of monocots.</title>
        <authorList>
            <person name="Ma L."/>
            <person name="Liu K.W."/>
            <person name="Li Z."/>
            <person name="Hsiao Y.Y."/>
            <person name="Qi Y."/>
            <person name="Fu T."/>
            <person name="Tang G.D."/>
            <person name="Zhang D."/>
            <person name="Sun W.H."/>
            <person name="Liu D.K."/>
            <person name="Li Y."/>
            <person name="Chen G.Z."/>
            <person name="Liu X.D."/>
            <person name="Liao X.Y."/>
            <person name="Jiang Y.T."/>
            <person name="Yu X."/>
            <person name="Hao Y."/>
            <person name="Huang J."/>
            <person name="Zhao X.W."/>
            <person name="Ke S."/>
            <person name="Chen Y.Y."/>
            <person name="Wu W.L."/>
            <person name="Hsu J.L."/>
            <person name="Lin Y.F."/>
            <person name="Huang M.D."/>
            <person name="Li C.Y."/>
            <person name="Huang L."/>
            <person name="Wang Z.W."/>
            <person name="Zhao X."/>
            <person name="Zhong W.Y."/>
            <person name="Peng D.H."/>
            <person name="Ahmad S."/>
            <person name="Lan S."/>
            <person name="Zhang J.S."/>
            <person name="Tsai W.C."/>
            <person name="Van de Peer Y."/>
            <person name="Liu Z.J."/>
        </authorList>
    </citation>
    <scope>NUCLEOTIDE SEQUENCE</scope>
    <source>
        <strain evidence="2">CP</strain>
    </source>
</reference>
<dbReference type="Gene3D" id="2.60.40.1480">
    <property type="entry name" value="Coatomer, gamma subunit, appendage domain"/>
    <property type="match status" value="1"/>
</dbReference>
<proteinExistence type="predicted"/>
<dbReference type="EMBL" id="JAUJYO010000019">
    <property type="protein sequence ID" value="KAK1288208.1"/>
    <property type="molecule type" value="Genomic_DNA"/>
</dbReference>
<dbReference type="GO" id="GO:0005783">
    <property type="term" value="C:endoplasmic reticulum"/>
    <property type="evidence" value="ECO:0007669"/>
    <property type="project" value="TreeGrafter"/>
</dbReference>
<evidence type="ECO:0000313" key="3">
    <source>
        <dbReference type="Proteomes" id="UP001180020"/>
    </source>
</evidence>
<dbReference type="AlphaFoldDB" id="A0AAV9CGK8"/>
<reference evidence="2" key="2">
    <citation type="submission" date="2023-06" db="EMBL/GenBank/DDBJ databases">
        <authorList>
            <person name="Ma L."/>
            <person name="Liu K.-W."/>
            <person name="Li Z."/>
            <person name="Hsiao Y.-Y."/>
            <person name="Qi Y."/>
            <person name="Fu T."/>
            <person name="Tang G."/>
            <person name="Zhang D."/>
            <person name="Sun W.-H."/>
            <person name="Liu D.-K."/>
            <person name="Li Y."/>
            <person name="Chen G.-Z."/>
            <person name="Liu X.-D."/>
            <person name="Liao X.-Y."/>
            <person name="Jiang Y.-T."/>
            <person name="Yu X."/>
            <person name="Hao Y."/>
            <person name="Huang J."/>
            <person name="Zhao X.-W."/>
            <person name="Ke S."/>
            <person name="Chen Y.-Y."/>
            <person name="Wu W.-L."/>
            <person name="Hsu J.-L."/>
            <person name="Lin Y.-F."/>
            <person name="Huang M.-D."/>
            <person name="Li C.-Y."/>
            <person name="Huang L."/>
            <person name="Wang Z.-W."/>
            <person name="Zhao X."/>
            <person name="Zhong W.-Y."/>
            <person name="Peng D.-H."/>
            <person name="Ahmad S."/>
            <person name="Lan S."/>
            <person name="Zhang J.-S."/>
            <person name="Tsai W.-C."/>
            <person name="Van De Peer Y."/>
            <person name="Liu Z.-J."/>
        </authorList>
    </citation>
    <scope>NUCLEOTIDE SEQUENCE</scope>
    <source>
        <strain evidence="2">CP</strain>
        <tissue evidence="2">Leaves</tissue>
    </source>
</reference>
<dbReference type="PANTHER" id="PTHR10261">
    <property type="entry name" value="COATOMER SUBUNIT GAMMA"/>
    <property type="match status" value="1"/>
</dbReference>
<dbReference type="GO" id="GO:0006886">
    <property type="term" value="P:intracellular protein transport"/>
    <property type="evidence" value="ECO:0007669"/>
    <property type="project" value="InterPro"/>
</dbReference>
<dbReference type="GO" id="GO:0009306">
    <property type="term" value="P:protein secretion"/>
    <property type="evidence" value="ECO:0007669"/>
    <property type="project" value="TreeGrafter"/>
</dbReference>
<dbReference type="GO" id="GO:0000139">
    <property type="term" value="C:Golgi membrane"/>
    <property type="evidence" value="ECO:0007669"/>
    <property type="project" value="TreeGrafter"/>
</dbReference>
<keyword evidence="3" id="KW-1185">Reference proteome</keyword>
<feature type="domain" description="Coatomer gamma subunit appendage Ig-like subdomain" evidence="1">
    <location>
        <begin position="50"/>
        <end position="83"/>
    </location>
</feature>
<gene>
    <name evidence="2" type="ORF">QJS10_CPB19g00540</name>
</gene>
<dbReference type="GO" id="GO:0030126">
    <property type="term" value="C:COPI vesicle coat"/>
    <property type="evidence" value="ECO:0007669"/>
    <property type="project" value="InterPro"/>
</dbReference>
<dbReference type="InterPro" id="IPR013040">
    <property type="entry name" value="Coatomer_gsu_app_Ig-like_dom"/>
</dbReference>
<evidence type="ECO:0000313" key="2">
    <source>
        <dbReference type="EMBL" id="KAK1288208.1"/>
    </source>
</evidence>
<protein>
    <submittedName>
        <fullName evidence="2">Coatomer subunit gamma</fullName>
    </submittedName>
</protein>
<name>A0AAV9CGK8_ACOCL</name>
<dbReference type="GO" id="GO:0006888">
    <property type="term" value="P:endoplasmic reticulum to Golgi vesicle-mediated transport"/>
    <property type="evidence" value="ECO:0007669"/>
    <property type="project" value="TreeGrafter"/>
</dbReference>
<sequence length="130" mass="13941">MQETKEPSEEPFDISSVPREIKTQLLAEKKAMAGLGAPPSGLPSTVGAYEKLCSISEFSSFGKLFKSSAPLELTEAETEYAVNDSTLSSISMMGMLYSSTTKGTGECSEQLKVAHMPVVGSVHRQHQSHA</sequence>
<dbReference type="InterPro" id="IPR017106">
    <property type="entry name" value="Coatomer_gsu"/>
</dbReference>
<dbReference type="GO" id="GO:0005793">
    <property type="term" value="C:endoplasmic reticulum-Golgi intermediate compartment"/>
    <property type="evidence" value="ECO:0007669"/>
    <property type="project" value="TreeGrafter"/>
</dbReference>
<dbReference type="GO" id="GO:0006891">
    <property type="term" value="P:intra-Golgi vesicle-mediated transport"/>
    <property type="evidence" value="ECO:0007669"/>
    <property type="project" value="TreeGrafter"/>
</dbReference>
<dbReference type="GO" id="GO:0005198">
    <property type="term" value="F:structural molecule activity"/>
    <property type="evidence" value="ECO:0007669"/>
    <property type="project" value="InterPro"/>
</dbReference>
<organism evidence="2 3">
    <name type="scientific">Acorus calamus</name>
    <name type="common">Sweet flag</name>
    <dbReference type="NCBI Taxonomy" id="4465"/>
    <lineage>
        <taxon>Eukaryota</taxon>
        <taxon>Viridiplantae</taxon>
        <taxon>Streptophyta</taxon>
        <taxon>Embryophyta</taxon>
        <taxon>Tracheophyta</taxon>
        <taxon>Spermatophyta</taxon>
        <taxon>Magnoliopsida</taxon>
        <taxon>Liliopsida</taxon>
        <taxon>Acoraceae</taxon>
        <taxon>Acorus</taxon>
    </lineage>
</organism>
<comment type="caution">
    <text evidence="2">The sequence shown here is derived from an EMBL/GenBank/DDBJ whole genome shotgun (WGS) entry which is preliminary data.</text>
</comment>
<evidence type="ECO:0000259" key="1">
    <source>
        <dbReference type="Pfam" id="PF08752"/>
    </source>
</evidence>
<dbReference type="Pfam" id="PF08752">
    <property type="entry name" value="COP-gamma_platf"/>
    <property type="match status" value="1"/>
</dbReference>
<dbReference type="Proteomes" id="UP001180020">
    <property type="component" value="Unassembled WGS sequence"/>
</dbReference>
<dbReference type="InterPro" id="IPR013041">
    <property type="entry name" value="Clathrin_app_Ig-like_sf"/>
</dbReference>
<dbReference type="PANTHER" id="PTHR10261:SF0">
    <property type="entry name" value="COATOMER SUBUNIT GAMMA-2"/>
    <property type="match status" value="1"/>
</dbReference>